<dbReference type="EMBL" id="MFGC01000012">
    <property type="protein sequence ID" value="OGF28303.1"/>
    <property type="molecule type" value="Genomic_DNA"/>
</dbReference>
<protein>
    <submittedName>
        <fullName evidence="1">Uncharacterized protein</fullName>
    </submittedName>
</protein>
<proteinExistence type="predicted"/>
<dbReference type="Proteomes" id="UP000178925">
    <property type="component" value="Unassembled WGS sequence"/>
</dbReference>
<comment type="caution">
    <text evidence="1">The sequence shown here is derived from an EMBL/GenBank/DDBJ whole genome shotgun (WGS) entry which is preliminary data.</text>
</comment>
<dbReference type="AlphaFoldDB" id="A0A1F5SPC4"/>
<gene>
    <name evidence="1" type="ORF">A2242_04160</name>
</gene>
<accession>A0A1F5SPC4</accession>
<sequence length="143" mass="16413">MKYTDSFVKKVMSAFPISSNYSDFEQNLSLTKLREILAHETKAGGTNIRIHDYAAKLQCPYDLYLVGLYKLLHIGSDDISTEDNKLLGDIIFILKGPQSIDSYKIVEFFERGNEQDLLKIALERKNQNAVLYLWFDEYSESSG</sequence>
<evidence type="ECO:0000313" key="2">
    <source>
        <dbReference type="Proteomes" id="UP000178925"/>
    </source>
</evidence>
<evidence type="ECO:0000313" key="1">
    <source>
        <dbReference type="EMBL" id="OGF28303.1"/>
    </source>
</evidence>
<reference evidence="1 2" key="1">
    <citation type="journal article" date="2016" name="Nat. Commun.">
        <title>Thousands of microbial genomes shed light on interconnected biogeochemical processes in an aquifer system.</title>
        <authorList>
            <person name="Anantharaman K."/>
            <person name="Brown C.T."/>
            <person name="Hug L.A."/>
            <person name="Sharon I."/>
            <person name="Castelle C.J."/>
            <person name="Probst A.J."/>
            <person name="Thomas B.C."/>
            <person name="Singh A."/>
            <person name="Wilkins M.J."/>
            <person name="Karaoz U."/>
            <person name="Brodie E.L."/>
            <person name="Williams K.H."/>
            <person name="Hubbard S.S."/>
            <person name="Banfield J.F."/>
        </authorList>
    </citation>
    <scope>NUCLEOTIDE SEQUENCE [LARGE SCALE GENOMIC DNA]</scope>
</reference>
<organism evidence="1 2">
    <name type="scientific">Candidatus Falkowbacteria bacterium RIFOXYA2_FULL_47_9</name>
    <dbReference type="NCBI Taxonomy" id="1797995"/>
    <lineage>
        <taxon>Bacteria</taxon>
        <taxon>Candidatus Falkowiibacteriota</taxon>
    </lineage>
</organism>
<name>A0A1F5SPC4_9BACT</name>